<feature type="compositionally biased region" description="Low complexity" evidence="1">
    <location>
        <begin position="266"/>
        <end position="281"/>
    </location>
</feature>
<feature type="region of interest" description="Disordered" evidence="1">
    <location>
        <begin position="259"/>
        <end position="282"/>
    </location>
</feature>
<evidence type="ECO:0000256" key="1">
    <source>
        <dbReference type="SAM" id="MobiDB-lite"/>
    </source>
</evidence>
<feature type="compositionally biased region" description="Basic residues" evidence="1">
    <location>
        <begin position="143"/>
        <end position="162"/>
    </location>
</feature>
<feature type="region of interest" description="Disordered" evidence="1">
    <location>
        <begin position="187"/>
        <end position="217"/>
    </location>
</feature>
<keyword evidence="3" id="KW-1185">Reference proteome</keyword>
<evidence type="ECO:0000313" key="2">
    <source>
        <dbReference type="EMBL" id="KAJ6253706.1"/>
    </source>
</evidence>
<feature type="region of interest" description="Disordered" evidence="1">
    <location>
        <begin position="68"/>
        <end position="166"/>
    </location>
</feature>
<sequence>MNWSLIQKQELRRLCRVHGVTTGTTKEMISQLEEIFKKFNEIFETENMLSPIQIPEAKTCLDLGSNYQKKQKDTKNKRKNPDGLLKTKNSMPYLESVHAQNKTKNKKNKNKTKKKKTGRNDDPFENFGRINFHQAIEPDQKPKIRKSQSKRRKNRKKRKNQKNIKETNLLTPTKRKRYKKWSQSLKINRSKKKDAMKENIPNIPSKKINSRKNSKLDLKKQEKQNRRTSLFVLPTFSNKEIDWISQTQNLLSNRKRKPNVITSMGPKKTNTFTKPKNPKSNGEWMNLFPKRAKQSKNQRLGKLKRKMKMKKPRKIIY</sequence>
<name>A0ABQ8ZA78_9EUKA</name>
<dbReference type="EMBL" id="JAOAOG010000028">
    <property type="protein sequence ID" value="KAJ6253706.1"/>
    <property type="molecule type" value="Genomic_DNA"/>
</dbReference>
<evidence type="ECO:0000313" key="3">
    <source>
        <dbReference type="Proteomes" id="UP001150062"/>
    </source>
</evidence>
<protein>
    <submittedName>
        <fullName evidence="2">Uncharacterized protein</fullName>
    </submittedName>
</protein>
<feature type="compositionally biased region" description="Basic residues" evidence="1">
    <location>
        <begin position="101"/>
        <end position="117"/>
    </location>
</feature>
<organism evidence="2 3">
    <name type="scientific">Anaeramoeba flamelloides</name>
    <dbReference type="NCBI Taxonomy" id="1746091"/>
    <lineage>
        <taxon>Eukaryota</taxon>
        <taxon>Metamonada</taxon>
        <taxon>Anaeramoebidae</taxon>
        <taxon>Anaeramoeba</taxon>
    </lineage>
</organism>
<accession>A0ABQ8ZA78</accession>
<dbReference type="Proteomes" id="UP001150062">
    <property type="component" value="Unassembled WGS sequence"/>
</dbReference>
<proteinExistence type="predicted"/>
<reference evidence="2" key="1">
    <citation type="submission" date="2022-08" db="EMBL/GenBank/DDBJ databases">
        <title>Novel sulfate-reducing endosymbionts in the free-living metamonad Anaeramoeba.</title>
        <authorList>
            <person name="Jerlstrom-Hultqvist J."/>
            <person name="Cepicka I."/>
            <person name="Gallot-Lavallee L."/>
            <person name="Salas-Leiva D."/>
            <person name="Curtis B.A."/>
            <person name="Zahonova K."/>
            <person name="Pipaliya S."/>
            <person name="Dacks J."/>
            <person name="Roger A.J."/>
        </authorList>
    </citation>
    <scope>NUCLEOTIDE SEQUENCE</scope>
    <source>
        <strain evidence="2">Schooner1</strain>
    </source>
</reference>
<comment type="caution">
    <text evidence="2">The sequence shown here is derived from an EMBL/GenBank/DDBJ whole genome shotgun (WGS) entry which is preliminary data.</text>
</comment>
<gene>
    <name evidence="2" type="ORF">M0813_13121</name>
</gene>